<accession>A0A418V857</accession>
<dbReference type="PANTHER" id="PTHR35788:SF1">
    <property type="entry name" value="EXPORTED PROTEIN"/>
    <property type="match status" value="1"/>
</dbReference>
<dbReference type="InterPro" id="IPR052913">
    <property type="entry name" value="Glycopeptide_resist_protein"/>
</dbReference>
<keyword evidence="6" id="KW-1185">Reference proteome</keyword>
<dbReference type="InterPro" id="IPR011098">
    <property type="entry name" value="G5_dom"/>
</dbReference>
<evidence type="ECO:0000256" key="1">
    <source>
        <dbReference type="ARBA" id="ARBA00022729"/>
    </source>
</evidence>
<dbReference type="PANTHER" id="PTHR35788">
    <property type="entry name" value="EXPORTED PROTEIN-RELATED"/>
    <property type="match status" value="1"/>
</dbReference>
<dbReference type="AlphaFoldDB" id="A0A418V857"/>
<evidence type="ECO:0000256" key="2">
    <source>
        <dbReference type="SAM" id="MobiDB-lite"/>
    </source>
</evidence>
<sequence length="440" mass="47307">MTFNRCAALLLSGVLLVTSTPVSAQTPPPAVPAAPAPATPATPPPAAPAPATPSSTPAPVTPTAPALTTPTAAPTMASGPLLVTVQAQIPALIDGKKTTTAFVRTLSIPVERAAQIRKAGKITASLDAELNRFMDMLEKVGEDARFMQVDDGTQWAVVQRNNLKIDREATRANVLAVLKDRFAVQAAVVVTGQTPPKRTLDFFVKKGITNFLATGQTSYDGSSPERITNIHVGARNFKDRLFEGKTFSFNQMIGPISTRSGYVAGLVIAGDQTASGVGGGICQVSTTVFRTLYGAGLPIVQRQNHSYQVYYYAPQGLDATIYQPSLDLKFSNDTGGALWFQTDWDDQEKVLSISVFGKAPKYDVVVDAPKTLSTTPSPKDRFINDPSMKLGERKQVDWAAPGAVIEVTRRFLKGGQEVKKDTLKSTYRPWPNIFRVGTRK</sequence>
<dbReference type="RefSeq" id="WP_119764220.1">
    <property type="nucleotide sequence ID" value="NZ_QYUJ01000014.1"/>
</dbReference>
<gene>
    <name evidence="5" type="ORF">D3875_12555</name>
</gene>
<proteinExistence type="predicted"/>
<dbReference type="EMBL" id="QYUJ01000014">
    <property type="protein sequence ID" value="RJF72261.1"/>
    <property type="molecule type" value="Genomic_DNA"/>
</dbReference>
<evidence type="ECO:0000313" key="5">
    <source>
        <dbReference type="EMBL" id="RJF72261.1"/>
    </source>
</evidence>
<evidence type="ECO:0000259" key="4">
    <source>
        <dbReference type="PROSITE" id="PS51109"/>
    </source>
</evidence>
<evidence type="ECO:0000256" key="3">
    <source>
        <dbReference type="SAM" id="SignalP"/>
    </source>
</evidence>
<dbReference type="OrthoDB" id="9797191at2"/>
<keyword evidence="1 3" id="KW-0732">Signal</keyword>
<feature type="domain" description="G5" evidence="4">
    <location>
        <begin position="362"/>
        <end position="440"/>
    </location>
</feature>
<dbReference type="InterPro" id="IPR007391">
    <property type="entry name" value="Vancomycin_resist_VanW"/>
</dbReference>
<dbReference type="Proteomes" id="UP000286287">
    <property type="component" value="Unassembled WGS sequence"/>
</dbReference>
<dbReference type="PROSITE" id="PS51109">
    <property type="entry name" value="G5"/>
    <property type="match status" value="1"/>
</dbReference>
<protein>
    <recommendedName>
        <fullName evidence="4">G5 domain-containing protein</fullName>
    </recommendedName>
</protein>
<feature type="compositionally biased region" description="Pro residues" evidence="2">
    <location>
        <begin position="26"/>
        <end position="51"/>
    </location>
</feature>
<feature type="chain" id="PRO_5019558118" description="G5 domain-containing protein" evidence="3">
    <location>
        <begin position="25"/>
        <end position="440"/>
    </location>
</feature>
<comment type="caution">
    <text evidence="5">The sequence shown here is derived from an EMBL/GenBank/DDBJ whole genome shotgun (WGS) entry which is preliminary data.</text>
</comment>
<dbReference type="Pfam" id="PF07501">
    <property type="entry name" value="G5"/>
    <property type="match status" value="1"/>
</dbReference>
<name>A0A418V857_9DEIO</name>
<feature type="signal peptide" evidence="3">
    <location>
        <begin position="1"/>
        <end position="24"/>
    </location>
</feature>
<reference evidence="5 6" key="1">
    <citation type="submission" date="2018-09" db="EMBL/GenBank/DDBJ databases">
        <authorList>
            <person name="Zhu H."/>
        </authorList>
    </citation>
    <scope>NUCLEOTIDE SEQUENCE [LARGE SCALE GENOMIC DNA]</scope>
    <source>
        <strain evidence="5 6">K2S05-167</strain>
    </source>
</reference>
<organism evidence="5 6">
    <name type="scientific">Deinococcus cavernae</name>
    <dbReference type="NCBI Taxonomy" id="2320857"/>
    <lineage>
        <taxon>Bacteria</taxon>
        <taxon>Thermotogati</taxon>
        <taxon>Deinococcota</taxon>
        <taxon>Deinococci</taxon>
        <taxon>Deinococcales</taxon>
        <taxon>Deinococcaceae</taxon>
        <taxon>Deinococcus</taxon>
    </lineage>
</organism>
<evidence type="ECO:0000313" key="6">
    <source>
        <dbReference type="Proteomes" id="UP000286287"/>
    </source>
</evidence>
<feature type="region of interest" description="Disordered" evidence="2">
    <location>
        <begin position="21"/>
        <end position="73"/>
    </location>
</feature>
<feature type="compositionally biased region" description="Low complexity" evidence="2">
    <location>
        <begin position="52"/>
        <end position="73"/>
    </location>
</feature>
<dbReference type="Pfam" id="PF04294">
    <property type="entry name" value="VanW"/>
    <property type="match status" value="1"/>
</dbReference>
<dbReference type="SMART" id="SM01208">
    <property type="entry name" value="G5"/>
    <property type="match status" value="1"/>
</dbReference>